<dbReference type="EMBL" id="BX284602">
    <property type="protein sequence ID" value="CCD73682.1"/>
    <property type="molecule type" value="Genomic_DNA"/>
</dbReference>
<protein>
    <submittedName>
        <fullName evidence="2">Serpentine Receptor, class I</fullName>
    </submittedName>
</protein>
<sequence length="320" mass="36249">MDITFELPVWLVWFYHCMGTISFLLNTFTIYLALFKSDTIDNFRYCILVFQLLCTLTDFYLTFLMQPIPLFPIIAGYCSGFLAVYLNASTHYLMAFMMASMSAQMEWLVYCFIKKHQTIGKILSTHIIPAKLFFVGEAGIPVLPVAVFVLYSMAGMDREEQLGYVLENYPQFFAGFTSLSNFAIYTLNFWFLLIAAVSLIGGLICGLVFTYSTLDMFKMLRSVQRRISTASYNRHEAAVKSLLAQFSVTSLCVGPPVMFVVVVMSKFRYAQVTVQLLLAIFASHSSVNALVLVATTPPFRNFVLRKPPKRIFALNISTVL</sequence>
<reference evidence="2 3" key="1">
    <citation type="journal article" date="1998" name="Science">
        <title>Genome sequence of the nematode C. elegans: a platform for investigating biology.</title>
        <authorList>
            <consortium name="The C. elegans sequencing consortium"/>
            <person name="Sulson J.E."/>
            <person name="Waterston R."/>
        </authorList>
    </citation>
    <scope>NUCLEOTIDE SEQUENCE [LARGE SCALE GENOMIC DNA]</scope>
    <source>
        <strain evidence="2 3">Bristol N2</strain>
    </source>
</reference>
<dbReference type="AlphaFoldDB" id="Q9N549"/>
<dbReference type="CTD" id="191914"/>
<dbReference type="PaxDb" id="6239-Y27F2A.3b"/>
<evidence type="ECO:0000313" key="4">
    <source>
        <dbReference type="WormBase" id="Y27F2A.3"/>
    </source>
</evidence>
<feature type="transmembrane region" description="Helical" evidence="1">
    <location>
        <begin position="68"/>
        <end position="86"/>
    </location>
</feature>
<keyword evidence="3" id="KW-1185">Reference proteome</keyword>
<evidence type="ECO:0000313" key="3">
    <source>
        <dbReference type="Proteomes" id="UP000001940"/>
    </source>
</evidence>
<feature type="transmembrane region" description="Helical" evidence="1">
    <location>
        <begin position="12"/>
        <end position="36"/>
    </location>
</feature>
<dbReference type="OMA" id="STHYLMA"/>
<keyword evidence="1" id="KW-0812">Transmembrane</keyword>
<feature type="transmembrane region" description="Helical" evidence="1">
    <location>
        <begin position="42"/>
        <end position="61"/>
    </location>
</feature>
<evidence type="ECO:0000256" key="1">
    <source>
        <dbReference type="SAM" id="Phobius"/>
    </source>
</evidence>
<dbReference type="InParanoid" id="Q9N549"/>
<feature type="transmembrane region" description="Helical" evidence="1">
    <location>
        <begin position="276"/>
        <end position="296"/>
    </location>
</feature>
<evidence type="ECO:0000313" key="2">
    <source>
        <dbReference type="EMBL" id="CCD73682.1"/>
    </source>
</evidence>
<keyword evidence="1" id="KW-0472">Membrane</keyword>
<dbReference type="Proteomes" id="UP000001940">
    <property type="component" value="Chromosome II"/>
</dbReference>
<dbReference type="KEGG" id="cel:CELE_Y27F2A.3"/>
<dbReference type="PANTHER" id="PTHR45830">
    <property type="entry name" value="SERPENTINE RECEPTOR, CLASS I"/>
    <property type="match status" value="1"/>
</dbReference>
<name>Q9N549_CAEEL</name>
<feature type="transmembrane region" description="Helical" evidence="1">
    <location>
        <begin position="242"/>
        <end position="264"/>
    </location>
</feature>
<dbReference type="Bgee" id="WBGene00005552">
    <property type="expression patterns" value="Expressed in germ line (C elegans) and 2 other cell types or tissues"/>
</dbReference>
<dbReference type="PANTHER" id="PTHR45830:SF20">
    <property type="entry name" value="SERPENTINE RECEPTOR, CLASS I"/>
    <property type="match status" value="1"/>
</dbReference>
<proteinExistence type="predicted"/>
<keyword evidence="1" id="KW-1133">Transmembrane helix</keyword>
<feature type="transmembrane region" description="Helical" evidence="1">
    <location>
        <begin position="189"/>
        <end position="211"/>
    </location>
</feature>
<dbReference type="AGR" id="WB:WBGene00005552"/>
<keyword evidence="2" id="KW-0675">Receptor</keyword>
<dbReference type="Pfam" id="PF10327">
    <property type="entry name" value="7TM_GPCR_Sri"/>
    <property type="match status" value="1"/>
</dbReference>
<dbReference type="RefSeq" id="NP_001022421.1">
    <property type="nucleotide sequence ID" value="NM_001027250.4"/>
</dbReference>
<gene>
    <name evidence="2 4" type="primary">sri-40</name>
    <name evidence="2" type="ORF">CELE_Y27F2A.3</name>
    <name evidence="4" type="ORF">Y27F2A.3</name>
</gene>
<dbReference type="GeneID" id="191914"/>
<dbReference type="UCSC" id="Y27F2A.3a">
    <property type="organism name" value="c. elegans"/>
</dbReference>
<dbReference type="STRING" id="6239.Y27F2A.3.1"/>
<accession>Q9N549</accession>
<dbReference type="InterPro" id="IPR019429">
    <property type="entry name" value="7TM_GPCR_serpentine_rcpt_Sri"/>
</dbReference>
<dbReference type="OrthoDB" id="5861142at2759"/>
<organism evidence="2 3">
    <name type="scientific">Caenorhabditis elegans</name>
    <dbReference type="NCBI Taxonomy" id="6239"/>
    <lineage>
        <taxon>Eukaryota</taxon>
        <taxon>Metazoa</taxon>
        <taxon>Ecdysozoa</taxon>
        <taxon>Nematoda</taxon>
        <taxon>Chromadorea</taxon>
        <taxon>Rhabditida</taxon>
        <taxon>Rhabditina</taxon>
        <taxon>Rhabditomorpha</taxon>
        <taxon>Rhabditoidea</taxon>
        <taxon>Rhabditidae</taxon>
        <taxon>Peloderinae</taxon>
        <taxon>Caenorhabditis</taxon>
    </lineage>
</organism>
<dbReference type="FunCoup" id="Q9N549">
    <property type="interactions" value="13"/>
</dbReference>
<feature type="transmembrane region" description="Helical" evidence="1">
    <location>
        <begin position="133"/>
        <end position="154"/>
    </location>
</feature>
<dbReference type="HOGENOM" id="CLU_067919_1_0_1"/>
<dbReference type="WormBase" id="Y27F2A.3">
    <property type="protein sequence ID" value="CE37166"/>
    <property type="gene ID" value="WBGene00005552"/>
    <property type="gene designation" value="sri-40"/>
</dbReference>
<dbReference type="eggNOG" id="ENOG502TGS3">
    <property type="taxonomic scope" value="Eukaryota"/>
</dbReference>